<protein>
    <recommendedName>
        <fullName evidence="1">Glycosyl transferase family 1 domain-containing protein</fullName>
    </recommendedName>
</protein>
<dbReference type="Proteomes" id="UP000178448">
    <property type="component" value="Unassembled WGS sequence"/>
</dbReference>
<evidence type="ECO:0000259" key="1">
    <source>
        <dbReference type="Pfam" id="PF00534"/>
    </source>
</evidence>
<sequence>MKIGMMITPMHPIPPLEAKILAPWLLVSQITEELVRRSRHEVYLFAPQGSVTGARLYDFGMKPVSALKNELSLDEYEERKRTDEADMFRKMIETGKSEGISVYHLHQTVGMAPLIREAPREIQFVITLHDPLEGDQRQAAEELRELPNCRLVSISNAQRQSVSANFTDTVHHGIDAGAYPFSAGPQPVGAVMGRILSKKGQLDAILATKAAGLQCYIVGHPDLRDEAAGEYWYGSILPQIDGIHAVYIPFVRPGMLYPYYQKARALLMPIRWEEPFGLVMIEAMACGTPVVAYNRGSVPEIVRDGVTGFIVDPPESDEPAMQEIHRSRIGSWIIKERGVAGLTAALNRISEISRDDCRKHVEEQFTISKMVDGYEKVYESVAQL</sequence>
<reference evidence="2 3" key="1">
    <citation type="journal article" date="2016" name="Nat. Commun.">
        <title>Thousands of microbial genomes shed light on interconnected biogeochemical processes in an aquifer system.</title>
        <authorList>
            <person name="Anantharaman K."/>
            <person name="Brown C.T."/>
            <person name="Hug L.A."/>
            <person name="Sharon I."/>
            <person name="Castelle C.J."/>
            <person name="Probst A.J."/>
            <person name="Thomas B.C."/>
            <person name="Singh A."/>
            <person name="Wilkins M.J."/>
            <person name="Karaoz U."/>
            <person name="Brodie E.L."/>
            <person name="Williams K.H."/>
            <person name="Hubbard S.S."/>
            <person name="Banfield J.F."/>
        </authorList>
    </citation>
    <scope>NUCLEOTIDE SEQUENCE [LARGE SCALE GENOMIC DNA]</scope>
</reference>
<accession>A0A1F5YRT5</accession>
<dbReference type="STRING" id="1798374.A2Z33_02280"/>
<dbReference type="PANTHER" id="PTHR12526">
    <property type="entry name" value="GLYCOSYLTRANSFERASE"/>
    <property type="match status" value="1"/>
</dbReference>
<proteinExistence type="predicted"/>
<dbReference type="PANTHER" id="PTHR12526:SF595">
    <property type="entry name" value="BLL5217 PROTEIN"/>
    <property type="match status" value="1"/>
</dbReference>
<organism evidence="2 3">
    <name type="scientific">Candidatus Gottesmanbacteria bacterium RBG_16_52_11</name>
    <dbReference type="NCBI Taxonomy" id="1798374"/>
    <lineage>
        <taxon>Bacteria</taxon>
        <taxon>Candidatus Gottesmaniibacteriota</taxon>
    </lineage>
</organism>
<evidence type="ECO:0000313" key="2">
    <source>
        <dbReference type="EMBL" id="OGG02592.1"/>
    </source>
</evidence>
<dbReference type="InterPro" id="IPR001296">
    <property type="entry name" value="Glyco_trans_1"/>
</dbReference>
<dbReference type="Gene3D" id="3.40.50.2000">
    <property type="entry name" value="Glycogen Phosphorylase B"/>
    <property type="match status" value="2"/>
</dbReference>
<dbReference type="EMBL" id="MFJD01000007">
    <property type="protein sequence ID" value="OGG02592.1"/>
    <property type="molecule type" value="Genomic_DNA"/>
</dbReference>
<gene>
    <name evidence="2" type="ORF">A2Z33_02280</name>
</gene>
<feature type="domain" description="Glycosyl transferase family 1" evidence="1">
    <location>
        <begin position="187"/>
        <end position="318"/>
    </location>
</feature>
<dbReference type="GO" id="GO:0016757">
    <property type="term" value="F:glycosyltransferase activity"/>
    <property type="evidence" value="ECO:0007669"/>
    <property type="project" value="InterPro"/>
</dbReference>
<dbReference type="Pfam" id="PF00534">
    <property type="entry name" value="Glycos_transf_1"/>
    <property type="match status" value="1"/>
</dbReference>
<evidence type="ECO:0000313" key="3">
    <source>
        <dbReference type="Proteomes" id="UP000178448"/>
    </source>
</evidence>
<comment type="caution">
    <text evidence="2">The sequence shown here is derived from an EMBL/GenBank/DDBJ whole genome shotgun (WGS) entry which is preliminary data.</text>
</comment>
<name>A0A1F5YRT5_9BACT</name>
<dbReference type="SUPFAM" id="SSF53756">
    <property type="entry name" value="UDP-Glycosyltransferase/glycogen phosphorylase"/>
    <property type="match status" value="1"/>
</dbReference>
<dbReference type="AlphaFoldDB" id="A0A1F5YRT5"/>